<feature type="compositionally biased region" description="Basic residues" evidence="3">
    <location>
        <begin position="60"/>
        <end position="72"/>
    </location>
</feature>
<reference evidence="6" key="2">
    <citation type="submission" date="2015-01" db="EMBL/GenBank/DDBJ databases">
        <title>Evolutionary Origins and Diversification of the Mycorrhizal Mutualists.</title>
        <authorList>
            <consortium name="DOE Joint Genome Institute"/>
            <consortium name="Mycorrhizal Genomics Consortium"/>
            <person name="Kohler A."/>
            <person name="Kuo A."/>
            <person name="Nagy L.G."/>
            <person name="Floudas D."/>
            <person name="Copeland A."/>
            <person name="Barry K.W."/>
            <person name="Cichocki N."/>
            <person name="Veneault-Fourrey C."/>
            <person name="LaButti K."/>
            <person name="Lindquist E.A."/>
            <person name="Lipzen A."/>
            <person name="Lundell T."/>
            <person name="Morin E."/>
            <person name="Murat C."/>
            <person name="Riley R."/>
            <person name="Ohm R."/>
            <person name="Sun H."/>
            <person name="Tunlid A."/>
            <person name="Henrissat B."/>
            <person name="Grigoriev I.V."/>
            <person name="Hibbett D.S."/>
            <person name="Martin F."/>
        </authorList>
    </citation>
    <scope>NUCLEOTIDE SEQUENCE [LARGE SCALE GENOMIC DNA]</scope>
    <source>
        <strain evidence="6">441</strain>
    </source>
</reference>
<accession>A0A0C9YLB5</accession>
<evidence type="ECO:0000256" key="1">
    <source>
        <dbReference type="ARBA" id="ARBA00022664"/>
    </source>
</evidence>
<dbReference type="PROSITE" id="PS50158">
    <property type="entry name" value="ZF_CCHC"/>
    <property type="match status" value="1"/>
</dbReference>
<protein>
    <recommendedName>
        <fullName evidence="4">CCHC-type domain-containing protein</fullName>
    </recommendedName>
</protein>
<keyword evidence="2" id="KW-0863">Zinc-finger</keyword>
<dbReference type="EMBL" id="KN834300">
    <property type="protein sequence ID" value="KIK11107.1"/>
    <property type="molecule type" value="Genomic_DNA"/>
</dbReference>
<name>A0A0C9YLB5_9AGAM</name>
<feature type="region of interest" description="Disordered" evidence="3">
    <location>
        <begin position="156"/>
        <end position="176"/>
    </location>
</feature>
<feature type="compositionally biased region" description="Acidic residues" evidence="3">
    <location>
        <begin position="232"/>
        <end position="249"/>
    </location>
</feature>
<dbReference type="SUPFAM" id="SSF57756">
    <property type="entry name" value="Retrovirus zinc finger-like domains"/>
    <property type="match status" value="1"/>
</dbReference>
<feature type="domain" description="CCHC-type" evidence="4">
    <location>
        <begin position="145"/>
        <end position="160"/>
    </location>
</feature>
<evidence type="ECO:0000259" key="4">
    <source>
        <dbReference type="PROSITE" id="PS50158"/>
    </source>
</evidence>
<dbReference type="HOGENOM" id="CLU_883142_0_0_1"/>
<keyword evidence="6" id="KW-1185">Reference proteome</keyword>
<dbReference type="Proteomes" id="UP000054018">
    <property type="component" value="Unassembled WGS sequence"/>
</dbReference>
<keyword evidence="2" id="KW-0862">Zinc</keyword>
<feature type="compositionally biased region" description="Basic residues" evidence="3">
    <location>
        <begin position="86"/>
        <end position="97"/>
    </location>
</feature>
<sequence>MIGKTDEGNKAYKFWFGLRKELQSELWKEKLNPEVSSLREIVSTAEILEIAQSVMGGHNWRPRRHRSRKCTSRRTEVTPEDDRPSHHWKKRHHRKRDKHSDQPKEPTPSGSGQHQKRDKNSGKRKTDSPRLSKEDQERHKAKGLCYICHKSGHFSRNCPDRQKVTSSGKPPGVTSFGVDVDFGDVEQQRHLAKESEHEPGVSLNFIHTRGPTVNGEDGPDDTIPDLESVWSDQDDDDRSDNDVTTDESDPFGGMRIHFYESGPLQGPLVTGPQIGTPLADRAMEHLSGICYPGDDPDSLATYMDTRFVIYDLHDG</sequence>
<feature type="region of interest" description="Disordered" evidence="3">
    <location>
        <begin position="207"/>
        <end position="253"/>
    </location>
</feature>
<reference evidence="5 6" key="1">
    <citation type="submission" date="2014-04" db="EMBL/GenBank/DDBJ databases">
        <authorList>
            <consortium name="DOE Joint Genome Institute"/>
            <person name="Kuo A."/>
            <person name="Kohler A."/>
            <person name="Costa M.D."/>
            <person name="Nagy L.G."/>
            <person name="Floudas D."/>
            <person name="Copeland A."/>
            <person name="Barry K.W."/>
            <person name="Cichocki N."/>
            <person name="Veneault-Fourrey C."/>
            <person name="LaButti K."/>
            <person name="Lindquist E.A."/>
            <person name="Lipzen A."/>
            <person name="Lundell T."/>
            <person name="Morin E."/>
            <person name="Murat C."/>
            <person name="Sun H."/>
            <person name="Tunlid A."/>
            <person name="Henrissat B."/>
            <person name="Grigoriev I.V."/>
            <person name="Hibbett D.S."/>
            <person name="Martin F."/>
            <person name="Nordberg H.P."/>
            <person name="Cantor M.N."/>
            <person name="Hua S.X."/>
        </authorList>
    </citation>
    <scope>NUCLEOTIDE SEQUENCE [LARGE SCALE GENOMIC DNA]</scope>
    <source>
        <strain evidence="5 6">441</strain>
    </source>
</reference>
<dbReference type="STRING" id="765257.A0A0C9YLB5"/>
<organism evidence="5 6">
    <name type="scientific">Pisolithus microcarpus 441</name>
    <dbReference type="NCBI Taxonomy" id="765257"/>
    <lineage>
        <taxon>Eukaryota</taxon>
        <taxon>Fungi</taxon>
        <taxon>Dikarya</taxon>
        <taxon>Basidiomycota</taxon>
        <taxon>Agaricomycotina</taxon>
        <taxon>Agaricomycetes</taxon>
        <taxon>Agaricomycetidae</taxon>
        <taxon>Boletales</taxon>
        <taxon>Sclerodermatineae</taxon>
        <taxon>Pisolithaceae</taxon>
        <taxon>Pisolithus</taxon>
    </lineage>
</organism>
<proteinExistence type="predicted"/>
<evidence type="ECO:0000313" key="6">
    <source>
        <dbReference type="Proteomes" id="UP000054018"/>
    </source>
</evidence>
<dbReference type="GO" id="GO:0008270">
    <property type="term" value="F:zinc ion binding"/>
    <property type="evidence" value="ECO:0007669"/>
    <property type="project" value="UniProtKB-KW"/>
</dbReference>
<gene>
    <name evidence="5" type="ORF">PISMIDRAFT_19808</name>
</gene>
<keyword evidence="2" id="KW-0479">Metal-binding</keyword>
<keyword evidence="1" id="KW-0507">mRNA processing</keyword>
<feature type="region of interest" description="Disordered" evidence="3">
    <location>
        <begin position="59"/>
        <end position="140"/>
    </location>
</feature>
<dbReference type="InterPro" id="IPR001878">
    <property type="entry name" value="Znf_CCHC"/>
</dbReference>
<feature type="compositionally biased region" description="Basic and acidic residues" evidence="3">
    <location>
        <begin position="73"/>
        <end position="85"/>
    </location>
</feature>
<dbReference type="Gene3D" id="4.10.60.10">
    <property type="entry name" value="Zinc finger, CCHC-type"/>
    <property type="match status" value="1"/>
</dbReference>
<dbReference type="InterPro" id="IPR036875">
    <property type="entry name" value="Znf_CCHC_sf"/>
</dbReference>
<dbReference type="AlphaFoldDB" id="A0A0C9YLB5"/>
<evidence type="ECO:0000256" key="2">
    <source>
        <dbReference type="PROSITE-ProRule" id="PRU00047"/>
    </source>
</evidence>
<feature type="compositionally biased region" description="Basic and acidic residues" evidence="3">
    <location>
        <begin position="118"/>
        <end position="138"/>
    </location>
</feature>
<evidence type="ECO:0000256" key="3">
    <source>
        <dbReference type="SAM" id="MobiDB-lite"/>
    </source>
</evidence>
<dbReference type="GO" id="GO:0006397">
    <property type="term" value="P:mRNA processing"/>
    <property type="evidence" value="ECO:0007669"/>
    <property type="project" value="UniProtKB-KW"/>
</dbReference>
<evidence type="ECO:0000313" key="5">
    <source>
        <dbReference type="EMBL" id="KIK11107.1"/>
    </source>
</evidence>
<dbReference type="GO" id="GO:0003676">
    <property type="term" value="F:nucleic acid binding"/>
    <property type="evidence" value="ECO:0007669"/>
    <property type="project" value="InterPro"/>
</dbReference>
<dbReference type="OrthoDB" id="2692834at2759"/>
<dbReference type="SMART" id="SM00343">
    <property type="entry name" value="ZnF_C2HC"/>
    <property type="match status" value="1"/>
</dbReference>